<organism evidence="3 4">
    <name type="scientific">Okeania hirsuta</name>
    <dbReference type="NCBI Taxonomy" id="1458930"/>
    <lineage>
        <taxon>Bacteria</taxon>
        <taxon>Bacillati</taxon>
        <taxon>Cyanobacteriota</taxon>
        <taxon>Cyanophyceae</taxon>
        <taxon>Oscillatoriophycideae</taxon>
        <taxon>Oscillatoriales</taxon>
        <taxon>Microcoleaceae</taxon>
        <taxon>Okeania</taxon>
    </lineage>
</organism>
<accession>A0A3N6N9Z1</accession>
<dbReference type="AlphaFoldDB" id="A0A3N6N9Z1"/>
<name>A0A3N6N9Z1_9CYAN</name>
<dbReference type="EMBL" id="RCBY01000110">
    <property type="protein sequence ID" value="RQH37042.1"/>
    <property type="molecule type" value="Genomic_DNA"/>
</dbReference>
<evidence type="ECO:0000313" key="4">
    <source>
        <dbReference type="Proteomes" id="UP000269154"/>
    </source>
</evidence>
<dbReference type="Proteomes" id="UP000269154">
    <property type="component" value="Unassembled WGS sequence"/>
</dbReference>
<evidence type="ECO:0000313" key="3">
    <source>
        <dbReference type="EMBL" id="RQH37042.1"/>
    </source>
</evidence>
<dbReference type="Gene3D" id="3.40.50.300">
    <property type="entry name" value="P-loop containing nucleotide triphosphate hydrolases"/>
    <property type="match status" value="1"/>
</dbReference>
<sequence length="448" mass="52390">MQRNRDKLLNTVKREVLQLRSQSLHHAVIVNLVRQRPPQQLKRSWDIEVKVGKRPSFQLPAKISIIQVFDRMKGKLLILGNPGGGKTTTLLELARKLVIRAEKEPKTSIPVLLDLSTWQDKNQDISDWLVNQIKFKYKIPKKVIRNWLENQQLSLLIDGFDRVSPELSKNCLEEINKLSVYLQPKDLVICSSFATYKNCRTKFKLNAAVLLQSLTTGQIQDYLLAASSRELWHYLQDEPELLNLAEIPLMLSMMTLAYEEILIAAWRRITSQQGREKYLLNAYIRRQLGRENNYNWYSKNQEPLPEQTRRWLAWLAQRMAADNSQEFTIEKLRPAWLDSNGELQAYQLIVNLISVLFWGFIFGFIFTLVFDLYQGLILGAIGGVIIGMFFGLPGLKNLVLRIILFFNGHIPWNYRRFLNYAASRLLLQRVGDRYQFIHHLLYKHFTEM</sequence>
<feature type="transmembrane region" description="Helical" evidence="1">
    <location>
        <begin position="348"/>
        <end position="370"/>
    </location>
</feature>
<dbReference type="RefSeq" id="WP_124146846.1">
    <property type="nucleotide sequence ID" value="NZ_CAWOKI010000203.1"/>
</dbReference>
<feature type="domain" description="NACHT" evidence="2">
    <location>
        <begin position="77"/>
        <end position="223"/>
    </location>
</feature>
<dbReference type="SUPFAM" id="SSF52540">
    <property type="entry name" value="P-loop containing nucleoside triphosphate hydrolases"/>
    <property type="match status" value="1"/>
</dbReference>
<keyword evidence="1" id="KW-1133">Transmembrane helix</keyword>
<keyword evidence="4" id="KW-1185">Reference proteome</keyword>
<keyword evidence="1" id="KW-0472">Membrane</keyword>
<protein>
    <submittedName>
        <fullName evidence="3">NACHT domain-containing protein</fullName>
    </submittedName>
</protein>
<proteinExistence type="predicted"/>
<evidence type="ECO:0000259" key="2">
    <source>
        <dbReference type="Pfam" id="PF05729"/>
    </source>
</evidence>
<feature type="transmembrane region" description="Helical" evidence="1">
    <location>
        <begin position="376"/>
        <end position="395"/>
    </location>
</feature>
<dbReference type="OrthoDB" id="419058at2"/>
<dbReference type="Pfam" id="PF05729">
    <property type="entry name" value="NACHT"/>
    <property type="match status" value="1"/>
</dbReference>
<dbReference type="InterPro" id="IPR027417">
    <property type="entry name" value="P-loop_NTPase"/>
</dbReference>
<keyword evidence="1" id="KW-0812">Transmembrane</keyword>
<comment type="caution">
    <text evidence="3">The sequence shown here is derived from an EMBL/GenBank/DDBJ whole genome shotgun (WGS) entry which is preliminary data.</text>
</comment>
<reference evidence="3 4" key="1">
    <citation type="journal article" date="2018" name="ACS Chem. Biol.">
        <title>Ketoreductase domain dysfunction expands chemodiversity: malyngamide biosynthesis in the cyanobacterium Okeania hirsuta.</title>
        <authorList>
            <person name="Moss N.A."/>
            <person name="Leao T."/>
            <person name="Rankin M."/>
            <person name="McCullough T.M."/>
            <person name="Qu P."/>
            <person name="Korobeynikov A."/>
            <person name="Smith J.L."/>
            <person name="Gerwick L."/>
            <person name="Gerwick W.H."/>
        </authorList>
    </citation>
    <scope>NUCLEOTIDE SEQUENCE [LARGE SCALE GENOMIC DNA]</scope>
    <source>
        <strain evidence="3 4">PAB10Feb10-1</strain>
    </source>
</reference>
<evidence type="ECO:0000256" key="1">
    <source>
        <dbReference type="SAM" id="Phobius"/>
    </source>
</evidence>
<dbReference type="InterPro" id="IPR007111">
    <property type="entry name" value="NACHT_NTPase"/>
</dbReference>
<gene>
    <name evidence="3" type="ORF">D5R40_18570</name>
</gene>